<name>A0ABY8QF29_9RHOB</name>
<evidence type="ECO:0000313" key="3">
    <source>
        <dbReference type="Proteomes" id="UP001241605"/>
    </source>
</evidence>
<evidence type="ECO:0000313" key="2">
    <source>
        <dbReference type="EMBL" id="WGW03130.1"/>
    </source>
</evidence>
<accession>A0ABY8QF29</accession>
<reference evidence="2 3" key="1">
    <citation type="submission" date="2023-05" db="EMBL/GenBank/DDBJ databases">
        <title>YMD87, complete Genome.</title>
        <authorList>
            <person name="Zhang J."/>
            <person name="Xu X."/>
        </authorList>
    </citation>
    <scope>NUCLEOTIDE SEQUENCE [LARGE SCALE GENOMIC DNA]</scope>
    <source>
        <strain evidence="2 3">YMD87</strain>
    </source>
</reference>
<dbReference type="RefSeq" id="WP_282299757.1">
    <property type="nucleotide sequence ID" value="NZ_CP124616.1"/>
</dbReference>
<feature type="transmembrane region" description="Helical" evidence="1">
    <location>
        <begin position="20"/>
        <end position="41"/>
    </location>
</feature>
<sequence length="185" mass="20743">MDMNTSPFAKRVYSYKAGTFQPIFMSGLLIFAGLIVFVVITSLHTHRTYEFNGTTGQHSDAFVMGASITVFVIYLGCCLMTLRWLQRNRHSSRTVVLDEEKVQRPMSKGDRREDYLSYDDVLSVKVKHYPEGGPELVVSTRSGRVAYKSVYFESAAEFTDFCHRMEQVLNRNGTAVTGSAAKAGA</sequence>
<keyword evidence="1" id="KW-0812">Transmembrane</keyword>
<feature type="transmembrane region" description="Helical" evidence="1">
    <location>
        <begin position="61"/>
        <end position="85"/>
    </location>
</feature>
<dbReference type="Proteomes" id="UP001241605">
    <property type="component" value="Chromosome"/>
</dbReference>
<organism evidence="2 3">
    <name type="scientific">Tropicibacter oceani</name>
    <dbReference type="NCBI Taxonomy" id="3058420"/>
    <lineage>
        <taxon>Bacteria</taxon>
        <taxon>Pseudomonadati</taxon>
        <taxon>Pseudomonadota</taxon>
        <taxon>Alphaproteobacteria</taxon>
        <taxon>Rhodobacterales</taxon>
        <taxon>Roseobacteraceae</taxon>
        <taxon>Tropicibacter</taxon>
    </lineage>
</organism>
<dbReference type="EMBL" id="CP124616">
    <property type="protein sequence ID" value="WGW03130.1"/>
    <property type="molecule type" value="Genomic_DNA"/>
</dbReference>
<keyword evidence="3" id="KW-1185">Reference proteome</keyword>
<keyword evidence="1" id="KW-1133">Transmembrane helix</keyword>
<keyword evidence="1" id="KW-0472">Membrane</keyword>
<evidence type="ECO:0000256" key="1">
    <source>
        <dbReference type="SAM" id="Phobius"/>
    </source>
</evidence>
<proteinExistence type="predicted"/>
<protein>
    <submittedName>
        <fullName evidence="2">Uncharacterized protein</fullName>
    </submittedName>
</protein>
<gene>
    <name evidence="2" type="ORF">QF118_14515</name>
</gene>